<dbReference type="Gene3D" id="3.90.870.10">
    <property type="entry name" value="DHBP synthase"/>
    <property type="match status" value="1"/>
</dbReference>
<evidence type="ECO:0000313" key="13">
    <source>
        <dbReference type="EMBL" id="UVD81588.1"/>
    </source>
</evidence>
<organism evidence="13 14">
    <name type="scientific">Mycoplasma iguanae</name>
    <dbReference type="NCBI Taxonomy" id="292461"/>
    <lineage>
        <taxon>Bacteria</taxon>
        <taxon>Bacillati</taxon>
        <taxon>Mycoplasmatota</taxon>
        <taxon>Mollicutes</taxon>
        <taxon>Mycoplasmataceae</taxon>
        <taxon>Mycoplasma</taxon>
    </lineage>
</organism>
<evidence type="ECO:0000256" key="5">
    <source>
        <dbReference type="ARBA" id="ARBA00022679"/>
    </source>
</evidence>
<dbReference type="InterPro" id="IPR050156">
    <property type="entry name" value="TC-AMP_synthase_SUA5"/>
</dbReference>
<protein>
    <recommendedName>
        <fullName evidence="10">L-threonylcarbamoyladenylate synthase</fullName>
        <ecNumber evidence="3">2.7.7.87</ecNumber>
    </recommendedName>
    <alternativeName>
        <fullName evidence="10">L-threonylcarbamoyladenylate synthase</fullName>
    </alternativeName>
</protein>
<gene>
    <name evidence="13" type="ORF">NV226_02580</name>
</gene>
<dbReference type="EC" id="2.7.7.87" evidence="3"/>
<comment type="subcellular location">
    <subcellularLocation>
        <location evidence="1">Cytoplasm</location>
    </subcellularLocation>
</comment>
<accession>A0ABY5R7X7</accession>
<evidence type="ECO:0000256" key="4">
    <source>
        <dbReference type="ARBA" id="ARBA00022490"/>
    </source>
</evidence>
<dbReference type="InterPro" id="IPR006070">
    <property type="entry name" value="Sua5-like_dom"/>
</dbReference>
<evidence type="ECO:0000259" key="12">
    <source>
        <dbReference type="PROSITE" id="PS51163"/>
    </source>
</evidence>
<keyword evidence="5" id="KW-0808">Transferase</keyword>
<dbReference type="PANTHER" id="PTHR17490">
    <property type="entry name" value="SUA5"/>
    <property type="match status" value="1"/>
</dbReference>
<comment type="catalytic activity">
    <reaction evidence="11">
        <text>L-threonine + hydrogencarbonate + ATP = L-threonylcarbamoyladenylate + diphosphate + H2O</text>
        <dbReference type="Rhea" id="RHEA:36407"/>
        <dbReference type="ChEBI" id="CHEBI:15377"/>
        <dbReference type="ChEBI" id="CHEBI:17544"/>
        <dbReference type="ChEBI" id="CHEBI:30616"/>
        <dbReference type="ChEBI" id="CHEBI:33019"/>
        <dbReference type="ChEBI" id="CHEBI:57926"/>
        <dbReference type="ChEBI" id="CHEBI:73682"/>
        <dbReference type="EC" id="2.7.7.87"/>
    </reaction>
</comment>
<dbReference type="Proteomes" id="UP001059252">
    <property type="component" value="Chromosome"/>
</dbReference>
<evidence type="ECO:0000256" key="7">
    <source>
        <dbReference type="ARBA" id="ARBA00022695"/>
    </source>
</evidence>
<evidence type="ECO:0000256" key="3">
    <source>
        <dbReference type="ARBA" id="ARBA00012584"/>
    </source>
</evidence>
<evidence type="ECO:0000256" key="6">
    <source>
        <dbReference type="ARBA" id="ARBA00022694"/>
    </source>
</evidence>
<dbReference type="Pfam" id="PF01300">
    <property type="entry name" value="Sua5_yciO_yrdC"/>
    <property type="match status" value="1"/>
</dbReference>
<keyword evidence="7" id="KW-0548">Nucleotidyltransferase</keyword>
<dbReference type="EMBL" id="CP102734">
    <property type="protein sequence ID" value="UVD81588.1"/>
    <property type="molecule type" value="Genomic_DNA"/>
</dbReference>
<dbReference type="InterPro" id="IPR017945">
    <property type="entry name" value="DHBP_synth_RibB-like_a/b_dom"/>
</dbReference>
<evidence type="ECO:0000256" key="1">
    <source>
        <dbReference type="ARBA" id="ARBA00004496"/>
    </source>
</evidence>
<evidence type="ECO:0000256" key="9">
    <source>
        <dbReference type="ARBA" id="ARBA00022840"/>
    </source>
</evidence>
<feature type="domain" description="YrdC-like" evidence="12">
    <location>
        <begin position="1"/>
        <end position="157"/>
    </location>
</feature>
<dbReference type="SUPFAM" id="SSF55821">
    <property type="entry name" value="YrdC/RibB"/>
    <property type="match status" value="1"/>
</dbReference>
<evidence type="ECO:0000256" key="8">
    <source>
        <dbReference type="ARBA" id="ARBA00022741"/>
    </source>
</evidence>
<dbReference type="PROSITE" id="PS51163">
    <property type="entry name" value="YRDC"/>
    <property type="match status" value="1"/>
</dbReference>
<dbReference type="PANTHER" id="PTHR17490:SF16">
    <property type="entry name" value="THREONYLCARBAMOYL-AMP SYNTHASE"/>
    <property type="match status" value="1"/>
</dbReference>
<keyword evidence="6" id="KW-0819">tRNA processing</keyword>
<evidence type="ECO:0000313" key="14">
    <source>
        <dbReference type="Proteomes" id="UP001059252"/>
    </source>
</evidence>
<name>A0ABY5R7X7_9MOLU</name>
<evidence type="ECO:0000256" key="2">
    <source>
        <dbReference type="ARBA" id="ARBA00007663"/>
    </source>
</evidence>
<keyword evidence="14" id="KW-1185">Reference proteome</keyword>
<comment type="similarity">
    <text evidence="2">Belongs to the SUA5 family.</text>
</comment>
<sequence>MKEKINKKNYDKIFITTTDTLVGIGCFDYENLELIYELKKRPFDKKIIILVGSIEQARKFKNWNQQADELAKKYWPGPVSLIVNGQGFRMPNQQGLIDFLLEKGPAFVTSANLSGQNPLTFEQAIENFKEVKTAYNFGKGSNIASTIIDVGTGKKLR</sequence>
<reference evidence="13" key="1">
    <citation type="submission" date="2022-08" db="EMBL/GenBank/DDBJ databases">
        <title>Complete genome of Mycoplasma iguanae type strain 2327.</title>
        <authorList>
            <person name="Spergser J."/>
        </authorList>
    </citation>
    <scope>NUCLEOTIDE SEQUENCE</scope>
    <source>
        <strain evidence="13">2327</strain>
    </source>
</reference>
<keyword evidence="9" id="KW-0067">ATP-binding</keyword>
<evidence type="ECO:0000256" key="10">
    <source>
        <dbReference type="ARBA" id="ARBA00029774"/>
    </source>
</evidence>
<keyword evidence="4" id="KW-0963">Cytoplasm</keyword>
<evidence type="ECO:0000256" key="11">
    <source>
        <dbReference type="ARBA" id="ARBA00048366"/>
    </source>
</evidence>
<dbReference type="RefSeq" id="WP_258210762.1">
    <property type="nucleotide sequence ID" value="NZ_CP102734.1"/>
</dbReference>
<proteinExistence type="inferred from homology"/>
<keyword evidence="8" id="KW-0547">Nucleotide-binding</keyword>